<reference evidence="1 2" key="1">
    <citation type="submission" date="2017-08" db="EMBL/GenBank/DDBJ databases">
        <title>Virgibacillus indicus sp. nov. and Virgibacillus profoundi sp. nov, two moderately halophilic bacteria isolated from marine sediment by using the Microfluidic Streak Plate.</title>
        <authorList>
            <person name="Xu B."/>
            <person name="Hu B."/>
            <person name="Wang J."/>
            <person name="Zhu Y."/>
            <person name="Huang L."/>
            <person name="Du W."/>
            <person name="Huang Y."/>
        </authorList>
    </citation>
    <scope>NUCLEOTIDE SEQUENCE [LARGE SCALE GENOMIC DNA]</scope>
    <source>
        <strain evidence="1 2">IO3-P3-H5</strain>
    </source>
</reference>
<dbReference type="EMBL" id="NPOA01000004">
    <property type="protein sequence ID" value="PAV30244.1"/>
    <property type="molecule type" value="Genomic_DNA"/>
</dbReference>
<sequence>MENNNSYKLNLAMEKTERLFQLSVINAYEYGQLNRYFISKYSSTKLSRMFKKDYNPSSDKLKNIICTVNKEIIKGD</sequence>
<name>A0A2A2IG73_9BACI</name>
<dbReference type="AlphaFoldDB" id="A0A2A2IG73"/>
<protein>
    <submittedName>
        <fullName evidence="1">Uncharacterized protein</fullName>
    </submittedName>
</protein>
<keyword evidence="2" id="KW-1185">Reference proteome</keyword>
<proteinExistence type="predicted"/>
<gene>
    <name evidence="1" type="ORF">CIL05_07185</name>
</gene>
<organism evidence="1 2">
    <name type="scientific">Virgibacillus profundi</name>
    <dbReference type="NCBI Taxonomy" id="2024555"/>
    <lineage>
        <taxon>Bacteria</taxon>
        <taxon>Bacillati</taxon>
        <taxon>Bacillota</taxon>
        <taxon>Bacilli</taxon>
        <taxon>Bacillales</taxon>
        <taxon>Bacillaceae</taxon>
        <taxon>Virgibacillus</taxon>
    </lineage>
</organism>
<evidence type="ECO:0000313" key="2">
    <source>
        <dbReference type="Proteomes" id="UP000218887"/>
    </source>
</evidence>
<accession>A0A2A2IG73</accession>
<evidence type="ECO:0000313" key="1">
    <source>
        <dbReference type="EMBL" id="PAV30244.1"/>
    </source>
</evidence>
<dbReference type="Proteomes" id="UP000218887">
    <property type="component" value="Unassembled WGS sequence"/>
</dbReference>
<comment type="caution">
    <text evidence="1">The sequence shown here is derived from an EMBL/GenBank/DDBJ whole genome shotgun (WGS) entry which is preliminary data.</text>
</comment>